<dbReference type="Gene3D" id="1.20.950.20">
    <property type="entry name" value="Transmembrane di-heme cytochromes, Chain C"/>
    <property type="match status" value="1"/>
</dbReference>
<feature type="compositionally biased region" description="Low complexity" evidence="6">
    <location>
        <begin position="155"/>
        <end position="193"/>
    </location>
</feature>
<evidence type="ECO:0000256" key="1">
    <source>
        <dbReference type="ARBA" id="ARBA00004651"/>
    </source>
</evidence>
<dbReference type="Pfam" id="PF01292">
    <property type="entry name" value="Ni_hydr_CYTB"/>
    <property type="match status" value="1"/>
</dbReference>
<evidence type="ECO:0000256" key="3">
    <source>
        <dbReference type="ARBA" id="ARBA00022692"/>
    </source>
</evidence>
<dbReference type="EMBL" id="NSGO01000004">
    <property type="protein sequence ID" value="PAT06256.1"/>
    <property type="molecule type" value="Genomic_DNA"/>
</dbReference>
<comment type="caution">
    <text evidence="9">The sequence shown here is derived from an EMBL/GenBank/DDBJ whole genome shotgun (WGS) entry which is preliminary data.</text>
</comment>
<keyword evidence="5 7" id="KW-0472">Membrane</keyword>
<feature type="domain" description="Cytochrome b561 bacterial/Ni-hydrogenase" evidence="8">
    <location>
        <begin position="260"/>
        <end position="448"/>
    </location>
</feature>
<feature type="transmembrane region" description="Helical" evidence="7">
    <location>
        <begin position="377"/>
        <end position="395"/>
    </location>
</feature>
<evidence type="ECO:0000256" key="6">
    <source>
        <dbReference type="SAM" id="MobiDB-lite"/>
    </source>
</evidence>
<evidence type="ECO:0000256" key="5">
    <source>
        <dbReference type="ARBA" id="ARBA00023136"/>
    </source>
</evidence>
<feature type="transmembrane region" description="Helical" evidence="7">
    <location>
        <begin position="309"/>
        <end position="332"/>
    </location>
</feature>
<comment type="subcellular location">
    <subcellularLocation>
        <location evidence="1">Cell membrane</location>
        <topology evidence="1">Multi-pass membrane protein</topology>
    </subcellularLocation>
</comment>
<dbReference type="InterPro" id="IPR011577">
    <property type="entry name" value="Cyt_b561_bac/Ni-Hgenase"/>
</dbReference>
<accession>A0ABX4HAD2</accession>
<keyword evidence="10" id="KW-1185">Reference proteome</keyword>
<keyword evidence="3 7" id="KW-0812">Transmembrane</keyword>
<dbReference type="Proteomes" id="UP000218281">
    <property type="component" value="Unassembled WGS sequence"/>
</dbReference>
<organism evidence="9 10">
    <name type="scientific">Corynebacterium hadale</name>
    <dbReference type="NCBI Taxonomy" id="2026255"/>
    <lineage>
        <taxon>Bacteria</taxon>
        <taxon>Bacillati</taxon>
        <taxon>Actinomycetota</taxon>
        <taxon>Actinomycetes</taxon>
        <taxon>Mycobacteriales</taxon>
        <taxon>Corynebacteriaceae</taxon>
        <taxon>Corynebacterium</taxon>
    </lineage>
</organism>
<protein>
    <recommendedName>
        <fullName evidence="8">Cytochrome b561 bacterial/Ni-hydrogenase domain-containing protein</fullName>
    </recommendedName>
</protein>
<feature type="transmembrane region" description="Helical" evidence="7">
    <location>
        <begin position="213"/>
        <end position="234"/>
    </location>
</feature>
<evidence type="ECO:0000256" key="7">
    <source>
        <dbReference type="SAM" id="Phobius"/>
    </source>
</evidence>
<proteinExistence type="predicted"/>
<evidence type="ECO:0000256" key="4">
    <source>
        <dbReference type="ARBA" id="ARBA00022989"/>
    </source>
</evidence>
<evidence type="ECO:0000259" key="8">
    <source>
        <dbReference type="Pfam" id="PF01292"/>
    </source>
</evidence>
<feature type="transmembrane region" description="Helical" evidence="7">
    <location>
        <begin position="416"/>
        <end position="436"/>
    </location>
</feature>
<dbReference type="RefSeq" id="WP_095535393.1">
    <property type="nucleotide sequence ID" value="NZ_NSGO01000004.1"/>
</dbReference>
<feature type="region of interest" description="Disordered" evidence="6">
    <location>
        <begin position="138"/>
        <end position="208"/>
    </location>
</feature>
<feature type="region of interest" description="Disordered" evidence="6">
    <location>
        <begin position="1"/>
        <end position="103"/>
    </location>
</feature>
<keyword evidence="4 7" id="KW-1133">Transmembrane helix</keyword>
<evidence type="ECO:0000256" key="2">
    <source>
        <dbReference type="ARBA" id="ARBA00022475"/>
    </source>
</evidence>
<reference evidence="9 10" key="1">
    <citation type="submission" date="2017-08" db="EMBL/GenBank/DDBJ databases">
        <title>Whole genome sequences of 6 clinical strains closest to Corynebacterium imitans.</title>
        <authorList>
            <person name="Bernier A.-M."/>
            <person name="Burdz T."/>
            <person name="Bernard K."/>
        </authorList>
    </citation>
    <scope>NUCLEOTIDE SEQUENCE [LARGE SCALE GENOMIC DNA]</scope>
    <source>
        <strain evidence="9 10">NML93-0607</strain>
    </source>
</reference>
<evidence type="ECO:0000313" key="9">
    <source>
        <dbReference type="EMBL" id="PAT06256.1"/>
    </source>
</evidence>
<dbReference type="SUPFAM" id="SSF81342">
    <property type="entry name" value="Transmembrane di-heme cytochromes"/>
    <property type="match status" value="1"/>
</dbReference>
<feature type="transmembrane region" description="Helical" evidence="7">
    <location>
        <begin position="456"/>
        <end position="477"/>
    </location>
</feature>
<evidence type="ECO:0000313" key="10">
    <source>
        <dbReference type="Proteomes" id="UP000218281"/>
    </source>
</evidence>
<dbReference type="InterPro" id="IPR016174">
    <property type="entry name" value="Di-haem_cyt_TM"/>
</dbReference>
<gene>
    <name evidence="9" type="ORF">CKJ81_04665</name>
</gene>
<feature type="transmembrane region" description="Helical" evidence="7">
    <location>
        <begin position="260"/>
        <end position="279"/>
    </location>
</feature>
<sequence>MQVPVRQGLPRVSGGAPWPPVEVAEVPEPKGGASTHSAQAEDPAPNPAHSAAAEYVTVPLRRGLPRTPGGQPWPAAETAQVPAPKISAQAEDPAPDADHAAAAEPAEYVTVPLRRGLPRTPGGQPWPAAETAQVPAPKFSAQAEAPAPEADHSPAAEPAEPAESTESAAHVAPAAPATPAALATPGAAAGSTAKRAGGGTEASKSTPHNTKPWLWGGILVVLAAIGVLAARWFVGTDTGADFIARYSGAQPLPESAPEGFPAWLTWSHFFNMFLMAMIIKTGLTQRTEKKPEAYWAPRTRPREKISVNLWLHIVLDVAWVVLGAIFYVLLFATGQWVRIVPTSWETFPNAVSAGIQYLSLDWPNENPWVFYNSLQELSYFLVVFVASPLAIISGARMSPLWPKQWNFISMRVARALHFPTMLFFVLFVIIHVALVFTTGVRGNLNAMFAATDDPTGWTGTILFVIAIAVIAGGWALARPMFVAPIAARTGNVTQR</sequence>
<name>A0ABX4HAD2_9CORY</name>
<keyword evidence="2" id="KW-1003">Cell membrane</keyword>